<organism evidence="1">
    <name type="scientific">hydrothermal vent metagenome</name>
    <dbReference type="NCBI Taxonomy" id="652676"/>
    <lineage>
        <taxon>unclassified sequences</taxon>
        <taxon>metagenomes</taxon>
        <taxon>ecological metagenomes</taxon>
    </lineage>
</organism>
<dbReference type="Gene3D" id="3.40.190.10">
    <property type="entry name" value="Periplasmic binding protein-like II"/>
    <property type="match status" value="2"/>
</dbReference>
<gene>
    <name evidence="1" type="ORF">MGWOODY_Tha2141</name>
</gene>
<accession>A0A170PLY9</accession>
<reference evidence="1" key="1">
    <citation type="submission" date="2015-10" db="EMBL/GenBank/DDBJ databases">
        <authorList>
            <person name="Gilbert D.G."/>
        </authorList>
    </citation>
    <scope>NUCLEOTIDE SEQUENCE</scope>
</reference>
<name>A0A170PLY9_9ZZZZ</name>
<dbReference type="EMBL" id="CZQC01000060">
    <property type="protein sequence ID" value="CUS42026.1"/>
    <property type="molecule type" value="Genomic_DNA"/>
</dbReference>
<sequence length="243" mass="27427">MVISNKYCALLSVVLINFFSAISTADTVRVTTIVDNPLTPLGISIMNHAYGELGYDVQYIEAPSARSLELLDSGLADAELGRIDGQQLEYHNLVKIPVSLTMIRIGAFTHRHDVTEASWESFKNLRLGVVRGSKFYNSAPSGLTTYFVDRAPQLLDLLMANRIDVAIMEQSVGRYLIKTGGYTGIKQLQGELGHFDVYHYIHKQRKELIPEMTDELTKMEQEGILKRMREEFDQRIQEPSSLN</sequence>
<dbReference type="SUPFAM" id="SSF53850">
    <property type="entry name" value="Periplasmic binding protein-like II"/>
    <property type="match status" value="1"/>
</dbReference>
<proteinExistence type="predicted"/>
<evidence type="ECO:0000313" key="1">
    <source>
        <dbReference type="EMBL" id="CUS42026.1"/>
    </source>
</evidence>
<protein>
    <submittedName>
        <fullName evidence="1">Uncharacterized protein</fullName>
    </submittedName>
</protein>
<dbReference type="AlphaFoldDB" id="A0A170PLY9"/>